<reference evidence="4" key="1">
    <citation type="submission" date="2019-12" db="EMBL/GenBank/DDBJ databases">
        <title>Genome sequencing and annotation of Brassica cretica.</title>
        <authorList>
            <person name="Studholme D.J."/>
            <person name="Sarris P.F."/>
        </authorList>
    </citation>
    <scope>NUCLEOTIDE SEQUENCE</scope>
    <source>
        <strain evidence="4">PFS-001/15</strain>
        <tissue evidence="4">Leaf</tissue>
    </source>
</reference>
<comment type="similarity">
    <text evidence="1">Belongs to the peptidase S8 family.</text>
</comment>
<dbReference type="Gene3D" id="2.60.40.2310">
    <property type="match status" value="1"/>
</dbReference>
<feature type="domain" description="Subtilisin-like protease fibronectin type-III" evidence="3">
    <location>
        <begin position="294"/>
        <end position="369"/>
    </location>
</feature>
<dbReference type="Pfam" id="PF17766">
    <property type="entry name" value="fn3_6"/>
    <property type="match status" value="1"/>
</dbReference>
<dbReference type="InterPro" id="IPR041469">
    <property type="entry name" value="Subtilisin-like_FN3"/>
</dbReference>
<evidence type="ECO:0000256" key="2">
    <source>
        <dbReference type="ARBA" id="ARBA00022729"/>
    </source>
</evidence>
<comment type="caution">
    <text evidence="4">The sequence shown here is derived from an EMBL/GenBank/DDBJ whole genome shotgun (WGS) entry which is preliminary data.</text>
</comment>
<accession>A0A8S9J928</accession>
<dbReference type="PANTHER" id="PTHR10795">
    <property type="entry name" value="PROPROTEIN CONVERTASE SUBTILISIN/KEXIN"/>
    <property type="match status" value="1"/>
</dbReference>
<protein>
    <recommendedName>
        <fullName evidence="3">Subtilisin-like protease fibronectin type-III domain-containing protein</fullName>
    </recommendedName>
</protein>
<organism evidence="4 5">
    <name type="scientific">Brassica cretica</name>
    <name type="common">Mustard</name>
    <dbReference type="NCBI Taxonomy" id="69181"/>
    <lineage>
        <taxon>Eukaryota</taxon>
        <taxon>Viridiplantae</taxon>
        <taxon>Streptophyta</taxon>
        <taxon>Embryophyta</taxon>
        <taxon>Tracheophyta</taxon>
        <taxon>Spermatophyta</taxon>
        <taxon>Magnoliopsida</taxon>
        <taxon>eudicotyledons</taxon>
        <taxon>Gunneridae</taxon>
        <taxon>Pentapetalae</taxon>
        <taxon>rosids</taxon>
        <taxon>malvids</taxon>
        <taxon>Brassicales</taxon>
        <taxon>Brassicaceae</taxon>
        <taxon>Brassiceae</taxon>
        <taxon>Brassica</taxon>
    </lineage>
</organism>
<dbReference type="EMBL" id="QGKW02001660">
    <property type="protein sequence ID" value="KAF2577846.1"/>
    <property type="molecule type" value="Genomic_DNA"/>
</dbReference>
<dbReference type="AlphaFoldDB" id="A0A8S9J928"/>
<evidence type="ECO:0000259" key="3">
    <source>
        <dbReference type="Pfam" id="PF17766"/>
    </source>
</evidence>
<proteinExistence type="inferred from homology"/>
<evidence type="ECO:0000313" key="5">
    <source>
        <dbReference type="Proteomes" id="UP000712281"/>
    </source>
</evidence>
<evidence type="ECO:0000313" key="4">
    <source>
        <dbReference type="EMBL" id="KAF2577846.1"/>
    </source>
</evidence>
<sequence length="372" mass="42168">MIKCYTFLDYIHDLVFSNVFSKAFITDTYIEPIFSDGLSRNLVDLFDFGGWLVNPNRAADHGFVYDAGAEEYLHFLCASGYDQTSIKNIANRTEYEFPSLLPSVLDLNLPFITINFLKEDVTVIRTVTIHQCWSLQLSLQSQHPASFGCQNHCHTQHIDLFLIRQATQLQFHGIHHSQSQFHLLIWELDLDRYFSQDYIHDLVFSNVFSKAFITDTYSEPIFSDGLARNLVDLFDFGGWLVNPNRAADHGLVYDAGAEDYLHFLCASGYDHTSIKNIANRTEYEFPSLLPSVLDLNLSSITINFLKEDVTQSLGPSPFTNVGAVNSVYKVNIQPPLGVKIIVTPNILIFSSSVKQLSFSFMVSTTHKANSIY</sequence>
<evidence type="ECO:0000256" key="1">
    <source>
        <dbReference type="ARBA" id="ARBA00011073"/>
    </source>
</evidence>
<gene>
    <name evidence="4" type="ORF">F2Q68_00000395</name>
</gene>
<keyword evidence="2" id="KW-0732">Signal</keyword>
<name>A0A8S9J928_BRACR</name>
<dbReference type="InterPro" id="IPR045051">
    <property type="entry name" value="SBT"/>
</dbReference>
<dbReference type="Proteomes" id="UP000712281">
    <property type="component" value="Unassembled WGS sequence"/>
</dbReference>